<organism evidence="2 3">
    <name type="scientific">Orbilia javanica</name>
    <dbReference type="NCBI Taxonomy" id="47235"/>
    <lineage>
        <taxon>Eukaryota</taxon>
        <taxon>Fungi</taxon>
        <taxon>Dikarya</taxon>
        <taxon>Ascomycota</taxon>
        <taxon>Pezizomycotina</taxon>
        <taxon>Orbiliomycetes</taxon>
        <taxon>Orbiliales</taxon>
        <taxon>Orbiliaceae</taxon>
        <taxon>Orbilia</taxon>
    </lineage>
</organism>
<dbReference type="AlphaFoldDB" id="A0AAN8MWS2"/>
<feature type="compositionally biased region" description="Low complexity" evidence="1">
    <location>
        <begin position="85"/>
        <end position="103"/>
    </location>
</feature>
<gene>
    <name evidence="2" type="ORF">TWF718_008421</name>
</gene>
<dbReference type="Proteomes" id="UP001313282">
    <property type="component" value="Unassembled WGS sequence"/>
</dbReference>
<proteinExistence type="predicted"/>
<evidence type="ECO:0000313" key="2">
    <source>
        <dbReference type="EMBL" id="KAK6343044.1"/>
    </source>
</evidence>
<protein>
    <submittedName>
        <fullName evidence="2">Uncharacterized protein</fullName>
    </submittedName>
</protein>
<reference evidence="2 3" key="1">
    <citation type="submission" date="2019-10" db="EMBL/GenBank/DDBJ databases">
        <authorList>
            <person name="Palmer J.M."/>
        </authorList>
    </citation>
    <scope>NUCLEOTIDE SEQUENCE [LARGE SCALE GENOMIC DNA]</scope>
    <source>
        <strain evidence="2 3">TWF718</strain>
    </source>
</reference>
<name>A0AAN8MWS2_9PEZI</name>
<comment type="caution">
    <text evidence="2">The sequence shown here is derived from an EMBL/GenBank/DDBJ whole genome shotgun (WGS) entry which is preliminary data.</text>
</comment>
<accession>A0AAN8MWS2</accession>
<evidence type="ECO:0000313" key="3">
    <source>
        <dbReference type="Proteomes" id="UP001313282"/>
    </source>
</evidence>
<keyword evidence="3" id="KW-1185">Reference proteome</keyword>
<sequence>MICTHYASFHSLDRFKKSSLIDETHLSRLIDSIAAQDDILKIIQERQYLKSYIRWLIMNHTRGNHALVNKMTRTERRSLSLDLGLDGSGSQVASSRSSSRRPSTIYVPEDIYGRTSPHHSRRSSTYCTDHGDAFSNYRISEDSYHYDASGHPPSPSRSSFDSMPPTSPRRRSIMRCISTLMERSPAYTLMSPLLPKIVKL</sequence>
<evidence type="ECO:0000256" key="1">
    <source>
        <dbReference type="SAM" id="MobiDB-lite"/>
    </source>
</evidence>
<dbReference type="EMBL" id="JAVHNR010000005">
    <property type="protein sequence ID" value="KAK6343044.1"/>
    <property type="molecule type" value="Genomic_DNA"/>
</dbReference>
<feature type="region of interest" description="Disordered" evidence="1">
    <location>
        <begin position="145"/>
        <end position="169"/>
    </location>
</feature>
<feature type="region of interest" description="Disordered" evidence="1">
    <location>
        <begin position="85"/>
        <end position="127"/>
    </location>
</feature>